<feature type="binding site" evidence="18">
    <location>
        <position position="446"/>
    </location>
    <ligand>
        <name>acetyl-CoA</name>
        <dbReference type="ChEBI" id="CHEBI:57288"/>
    </ligand>
</feature>
<keyword evidence="6 18" id="KW-0548">Nucleotidyltransferase</keyword>
<comment type="pathway">
    <text evidence="18">Bacterial outer membrane biogenesis; LPS lipid A biosynthesis.</text>
</comment>
<evidence type="ECO:0000256" key="3">
    <source>
        <dbReference type="ARBA" id="ARBA00007947"/>
    </source>
</evidence>
<feature type="region of interest" description="Linker" evidence="18">
    <location>
        <begin position="237"/>
        <end position="257"/>
    </location>
</feature>
<keyword evidence="9 18" id="KW-0460">Magnesium</keyword>
<comment type="function">
    <text evidence="17 18">Catalyzes the last two sequential reactions in the de novo biosynthetic pathway for UDP-N-acetylglucosamine (UDP-GlcNAc). The C-terminal domain catalyzes the transfer of acetyl group from acetyl coenzyme A to glucosamine-1-phosphate (GlcN-1-P) to produce N-acetylglucosamine-1-phosphate (GlcNAc-1-P), which is converted into UDP-GlcNAc by the transfer of uridine 5-monophosphate (from uridine 5-triphosphate), a reaction catalyzed by the N-terminal domain.</text>
</comment>
<evidence type="ECO:0000313" key="21">
    <source>
        <dbReference type="EMBL" id="GAA4727289.1"/>
    </source>
</evidence>
<feature type="region of interest" description="Pyrophosphorylase" evidence="18">
    <location>
        <begin position="1"/>
        <end position="236"/>
    </location>
</feature>
<evidence type="ECO:0000256" key="5">
    <source>
        <dbReference type="ARBA" id="ARBA00022679"/>
    </source>
</evidence>
<dbReference type="PROSITE" id="PS00101">
    <property type="entry name" value="HEXAPEP_TRANSFERASES"/>
    <property type="match status" value="1"/>
</dbReference>
<keyword evidence="12 18" id="KW-0511">Multifunctional enzyme</keyword>
<keyword evidence="8 18" id="KW-0677">Repeat</keyword>
<dbReference type="NCBIfam" id="TIGR01173">
    <property type="entry name" value="glmU"/>
    <property type="match status" value="1"/>
</dbReference>
<dbReference type="Pfam" id="PF00132">
    <property type="entry name" value="Hexapep"/>
    <property type="match status" value="1"/>
</dbReference>
<keyword evidence="11 18" id="KW-0573">Peptidoglycan synthesis</keyword>
<comment type="pathway">
    <text evidence="18">Nucleotide-sugar biosynthesis; UDP-N-acetyl-alpha-D-glucosamine biosynthesis; UDP-N-acetyl-alpha-D-glucosamine from N-acetyl-alpha-D-glucosamine 1-phosphate: step 1/1.</text>
</comment>
<feature type="binding site" evidence="18">
    <location>
        <begin position="84"/>
        <end position="85"/>
    </location>
    <ligand>
        <name>UDP-N-acetyl-alpha-D-glucosamine</name>
        <dbReference type="ChEBI" id="CHEBI:57705"/>
    </ligand>
</feature>
<evidence type="ECO:0000256" key="18">
    <source>
        <dbReference type="HAMAP-Rule" id="MF_01631"/>
    </source>
</evidence>
<gene>
    <name evidence="18 21" type="primary">glmU</name>
    <name evidence="21" type="ORF">GCM10025782_27330</name>
</gene>
<dbReference type="InterPro" id="IPR050065">
    <property type="entry name" value="GlmU-like"/>
</dbReference>
<feature type="binding site" evidence="18">
    <location>
        <position position="26"/>
    </location>
    <ligand>
        <name>UDP-N-acetyl-alpha-D-glucosamine</name>
        <dbReference type="ChEBI" id="CHEBI:57705"/>
    </ligand>
</feature>
<comment type="caution">
    <text evidence="21">The sequence shown here is derived from an EMBL/GenBank/DDBJ whole genome shotgun (WGS) entry which is preliminary data.</text>
</comment>
<feature type="binding site" evidence="18">
    <location>
        <position position="411"/>
    </location>
    <ligand>
        <name>acetyl-CoA</name>
        <dbReference type="ChEBI" id="CHEBI:57288"/>
    </ligand>
</feature>
<dbReference type="CDD" id="cd03353">
    <property type="entry name" value="LbH_GlmU_C"/>
    <property type="match status" value="1"/>
</dbReference>
<feature type="region of interest" description="N-acetyltransferase" evidence="18">
    <location>
        <begin position="258"/>
        <end position="498"/>
    </location>
</feature>
<feature type="binding site" evidence="18">
    <location>
        <position position="357"/>
    </location>
    <ligand>
        <name>UDP-N-acetyl-alpha-D-glucosamine</name>
        <dbReference type="ChEBI" id="CHEBI:57705"/>
    </ligand>
</feature>
<feature type="binding site" evidence="18">
    <location>
        <begin position="12"/>
        <end position="15"/>
    </location>
    <ligand>
        <name>UDP-N-acetyl-alpha-D-glucosamine</name>
        <dbReference type="ChEBI" id="CHEBI:57705"/>
    </ligand>
</feature>
<dbReference type="InterPro" id="IPR011004">
    <property type="entry name" value="Trimer_LpxA-like_sf"/>
</dbReference>
<dbReference type="PANTHER" id="PTHR43584:SF3">
    <property type="entry name" value="BIFUNCTIONAL PROTEIN GLMU"/>
    <property type="match status" value="1"/>
</dbReference>
<evidence type="ECO:0000256" key="4">
    <source>
        <dbReference type="ARBA" id="ARBA00022490"/>
    </source>
</evidence>
<feature type="binding site" evidence="18">
    <location>
        <position position="383"/>
    </location>
    <ligand>
        <name>UDP-N-acetyl-alpha-D-glucosamine</name>
        <dbReference type="ChEBI" id="CHEBI:57705"/>
    </ligand>
</feature>
<keyword evidence="10 18" id="KW-0133">Cell shape</keyword>
<evidence type="ECO:0000256" key="12">
    <source>
        <dbReference type="ARBA" id="ARBA00023268"/>
    </source>
</evidence>
<dbReference type="EC" id="2.7.7.23" evidence="18"/>
<feature type="binding site" evidence="18">
    <location>
        <position position="339"/>
    </location>
    <ligand>
        <name>UDP-N-acetyl-alpha-D-glucosamine</name>
        <dbReference type="ChEBI" id="CHEBI:57705"/>
    </ligand>
</feature>
<feature type="compositionally biased region" description="Low complexity" evidence="19">
    <location>
        <begin position="466"/>
        <end position="485"/>
    </location>
</feature>
<dbReference type="InterPro" id="IPR038009">
    <property type="entry name" value="GlmU_C_LbH"/>
</dbReference>
<sequence length="498" mass="51427">MNAPRLAAVIVLAAGEGTRMKSSTPKVLHRIGGRTLVGHAIAAARAAGPEHLAVVVRHERDLVAAHVAEVDSSVVIADQDDVKGTGRATECALAVLPELEGTVLVTYGDVPLLAGETLLALLDEHARSDSAVTVITAHLADPTGYGRILRDEDGTVAGIVEQKDASDEQRAITEINSGIYAFDAAVLRTALAQVGTDNAQGEKYLTDVLAIARSAGGRVSAHVIDDLWQTEGVNDRVQLARLGKELNRRTTERWMREGVTIVDPDTTWIDTDVTIGRDTTVLPGTQLLGATTIGADAVIGPDSTLTDTEVGDGAEVKRTEALLAVIGAGATVGPFSYLRPGTELGAKGKIGGFVETKNAKIADGAKVPHLTYAGNVTIGEGANIGAGTIFANYDGVSKHHTTIGRHSFVGSNSVLVAPVTVADGAYVGAGSAVTEDVEPGQIAVARGRQHNIDGWVTRARAGTKSAEAAQAAAAGRPAEDAGAAARHTEHSTEGQGHA</sequence>
<evidence type="ECO:0000256" key="15">
    <source>
        <dbReference type="ARBA" id="ARBA00048247"/>
    </source>
</evidence>
<protein>
    <recommendedName>
        <fullName evidence="18">Bifunctional protein GlmU</fullName>
    </recommendedName>
    <domain>
        <recommendedName>
            <fullName evidence="18">UDP-N-acetylglucosamine pyrophosphorylase</fullName>
            <ecNumber evidence="18">2.7.7.23</ecNumber>
        </recommendedName>
        <alternativeName>
            <fullName evidence="18">N-acetylglucosamine-1-phosphate uridyltransferase</fullName>
        </alternativeName>
    </domain>
    <domain>
        <recommendedName>
            <fullName evidence="18">Glucosamine-1-phosphate N-acetyltransferase</fullName>
            <ecNumber evidence="18">2.3.1.157</ecNumber>
        </recommendedName>
    </domain>
</protein>
<dbReference type="CDD" id="cd02540">
    <property type="entry name" value="GT2_GlmU_N_bac"/>
    <property type="match status" value="1"/>
</dbReference>
<feature type="binding site" evidence="18">
    <location>
        <begin position="392"/>
        <end position="393"/>
    </location>
    <ligand>
        <name>acetyl-CoA</name>
        <dbReference type="ChEBI" id="CHEBI:57288"/>
    </ligand>
</feature>
<feature type="binding site" evidence="18">
    <location>
        <position position="176"/>
    </location>
    <ligand>
        <name>UDP-N-acetyl-alpha-D-glucosamine</name>
        <dbReference type="ChEBI" id="CHEBI:57705"/>
    </ligand>
</feature>
<comment type="catalytic activity">
    <reaction evidence="15 18">
        <text>alpha-D-glucosamine 1-phosphate + acetyl-CoA = N-acetyl-alpha-D-glucosamine 1-phosphate + CoA + H(+)</text>
        <dbReference type="Rhea" id="RHEA:13725"/>
        <dbReference type="ChEBI" id="CHEBI:15378"/>
        <dbReference type="ChEBI" id="CHEBI:57287"/>
        <dbReference type="ChEBI" id="CHEBI:57288"/>
        <dbReference type="ChEBI" id="CHEBI:57776"/>
        <dbReference type="ChEBI" id="CHEBI:58516"/>
        <dbReference type="EC" id="2.3.1.157"/>
    </reaction>
</comment>
<dbReference type="EMBL" id="BAABLO010000011">
    <property type="protein sequence ID" value="GAA4727289.1"/>
    <property type="molecule type" value="Genomic_DNA"/>
</dbReference>
<evidence type="ECO:0000256" key="11">
    <source>
        <dbReference type="ARBA" id="ARBA00022984"/>
    </source>
</evidence>
<dbReference type="NCBIfam" id="NF010932">
    <property type="entry name" value="PRK14352.1"/>
    <property type="match status" value="1"/>
</dbReference>
<name>A0ABP8YET8_9MICO</name>
<keyword evidence="22" id="KW-1185">Reference proteome</keyword>
<feature type="active site" description="Proton acceptor" evidence="18">
    <location>
        <position position="369"/>
    </location>
</feature>
<keyword evidence="14 18" id="KW-0961">Cell wall biogenesis/degradation</keyword>
<keyword evidence="7 18" id="KW-0479">Metal-binding</keyword>
<evidence type="ECO:0000256" key="16">
    <source>
        <dbReference type="ARBA" id="ARBA00048493"/>
    </source>
</evidence>
<feature type="binding site" evidence="18">
    <location>
        <position position="234"/>
    </location>
    <ligand>
        <name>Mg(2+)</name>
        <dbReference type="ChEBI" id="CHEBI:18420"/>
    </ligand>
</feature>
<dbReference type="Proteomes" id="UP001500556">
    <property type="component" value="Unassembled WGS sequence"/>
</dbReference>
<evidence type="ECO:0000256" key="19">
    <source>
        <dbReference type="SAM" id="MobiDB-lite"/>
    </source>
</evidence>
<evidence type="ECO:0000256" key="17">
    <source>
        <dbReference type="ARBA" id="ARBA00049628"/>
    </source>
</evidence>
<dbReference type="PANTHER" id="PTHR43584">
    <property type="entry name" value="NUCLEOTIDYL TRANSFERASE"/>
    <property type="match status" value="1"/>
</dbReference>
<dbReference type="Gene3D" id="2.160.10.10">
    <property type="entry name" value="Hexapeptide repeat proteins"/>
    <property type="match status" value="1"/>
</dbReference>
<evidence type="ECO:0000256" key="2">
    <source>
        <dbReference type="ARBA" id="ARBA00007707"/>
    </source>
</evidence>
<keyword evidence="13 18" id="KW-0012">Acyltransferase</keyword>
<comment type="similarity">
    <text evidence="3 18">In the N-terminal section; belongs to the N-acetylglucosamine-1-phosphate uridyltransferase family.</text>
</comment>
<comment type="pathway">
    <text evidence="18">Nucleotide-sugar biosynthesis; UDP-N-acetyl-alpha-D-glucosamine biosynthesis; N-acetyl-alpha-D-glucosamine 1-phosphate from alpha-D-glucosamine 6-phosphate (route II): step 2/2.</text>
</comment>
<feature type="domain" description="MobA-like NTP transferase" evidence="20">
    <location>
        <begin position="9"/>
        <end position="137"/>
    </location>
</feature>
<dbReference type="Pfam" id="PF12804">
    <property type="entry name" value="NTP_transf_3"/>
    <property type="match status" value="1"/>
</dbReference>
<dbReference type="InterPro" id="IPR025877">
    <property type="entry name" value="MobA-like_NTP_Trfase"/>
</dbReference>
<feature type="binding site" evidence="18">
    <location>
        <position position="372"/>
    </location>
    <ligand>
        <name>UDP-N-acetyl-alpha-D-glucosamine</name>
        <dbReference type="ChEBI" id="CHEBI:57705"/>
    </ligand>
</feature>
<evidence type="ECO:0000256" key="7">
    <source>
        <dbReference type="ARBA" id="ARBA00022723"/>
    </source>
</evidence>
<comment type="catalytic activity">
    <reaction evidence="16 18">
        <text>N-acetyl-alpha-D-glucosamine 1-phosphate + UTP + H(+) = UDP-N-acetyl-alpha-D-glucosamine + diphosphate</text>
        <dbReference type="Rhea" id="RHEA:13509"/>
        <dbReference type="ChEBI" id="CHEBI:15378"/>
        <dbReference type="ChEBI" id="CHEBI:33019"/>
        <dbReference type="ChEBI" id="CHEBI:46398"/>
        <dbReference type="ChEBI" id="CHEBI:57705"/>
        <dbReference type="ChEBI" id="CHEBI:57776"/>
        <dbReference type="EC" id="2.7.7.23"/>
    </reaction>
</comment>
<feature type="region of interest" description="Disordered" evidence="19">
    <location>
        <begin position="463"/>
        <end position="498"/>
    </location>
</feature>
<feature type="binding site" evidence="18">
    <location>
        <position position="146"/>
    </location>
    <ligand>
        <name>UDP-N-acetyl-alpha-D-glucosamine</name>
        <dbReference type="ChEBI" id="CHEBI:57705"/>
    </ligand>
</feature>
<accession>A0ABP8YET8</accession>
<feature type="binding site" evidence="18">
    <location>
        <position position="386"/>
    </location>
    <ligand>
        <name>acetyl-CoA</name>
        <dbReference type="ChEBI" id="CHEBI:57288"/>
    </ligand>
</feature>
<dbReference type="InterPro" id="IPR001451">
    <property type="entry name" value="Hexapep"/>
</dbReference>
<feature type="binding site" evidence="18">
    <location>
        <position position="79"/>
    </location>
    <ligand>
        <name>UDP-N-acetyl-alpha-D-glucosamine</name>
        <dbReference type="ChEBI" id="CHEBI:57705"/>
    </ligand>
</feature>
<evidence type="ECO:0000256" key="10">
    <source>
        <dbReference type="ARBA" id="ARBA00022960"/>
    </source>
</evidence>
<dbReference type="InterPro" id="IPR005882">
    <property type="entry name" value="Bifunctional_GlmU"/>
</dbReference>
<keyword evidence="4 18" id="KW-0963">Cytoplasm</keyword>
<feature type="binding site" evidence="18">
    <location>
        <position position="161"/>
    </location>
    <ligand>
        <name>UDP-N-acetyl-alpha-D-glucosamine</name>
        <dbReference type="ChEBI" id="CHEBI:57705"/>
    </ligand>
</feature>
<proteinExistence type="inferred from homology"/>
<comment type="subunit">
    <text evidence="18">Homotrimer.</text>
</comment>
<dbReference type="InterPro" id="IPR029044">
    <property type="entry name" value="Nucleotide-diphossugar_trans"/>
</dbReference>
<comment type="similarity">
    <text evidence="2 18">In the C-terminal section; belongs to the transferase hexapeptide repeat family.</text>
</comment>
<comment type="cofactor">
    <cofactor evidence="18">
        <name>Mg(2+)</name>
        <dbReference type="ChEBI" id="CHEBI:18420"/>
    </cofactor>
    <text evidence="18">Binds 1 Mg(2+) ion per subunit.</text>
</comment>
<dbReference type="SUPFAM" id="SSF53448">
    <property type="entry name" value="Nucleotide-diphospho-sugar transferases"/>
    <property type="match status" value="1"/>
</dbReference>
<feature type="binding site" evidence="18">
    <location>
        <position position="429"/>
    </location>
    <ligand>
        <name>acetyl-CoA</name>
        <dbReference type="ChEBI" id="CHEBI:57288"/>
    </ligand>
</feature>
<comment type="subcellular location">
    <subcellularLocation>
        <location evidence="1 18">Cytoplasm</location>
    </subcellularLocation>
</comment>
<evidence type="ECO:0000256" key="1">
    <source>
        <dbReference type="ARBA" id="ARBA00004496"/>
    </source>
</evidence>
<dbReference type="InterPro" id="IPR018357">
    <property type="entry name" value="Hexapep_transf_CS"/>
</dbReference>
<keyword evidence="5 18" id="KW-0808">Transferase</keyword>
<evidence type="ECO:0000313" key="22">
    <source>
        <dbReference type="Proteomes" id="UP001500556"/>
    </source>
</evidence>
<evidence type="ECO:0000256" key="14">
    <source>
        <dbReference type="ARBA" id="ARBA00023316"/>
    </source>
</evidence>
<evidence type="ECO:0000256" key="9">
    <source>
        <dbReference type="ARBA" id="ARBA00022842"/>
    </source>
</evidence>
<dbReference type="Gene3D" id="3.90.550.10">
    <property type="entry name" value="Spore Coat Polysaccharide Biosynthesis Protein SpsA, Chain A"/>
    <property type="match status" value="1"/>
</dbReference>
<feature type="binding site" evidence="18">
    <location>
        <position position="109"/>
    </location>
    <ligand>
        <name>Mg(2+)</name>
        <dbReference type="ChEBI" id="CHEBI:18420"/>
    </ligand>
</feature>
<evidence type="ECO:0000259" key="20">
    <source>
        <dbReference type="Pfam" id="PF12804"/>
    </source>
</evidence>
<dbReference type="HAMAP" id="MF_01631">
    <property type="entry name" value="GlmU"/>
    <property type="match status" value="1"/>
</dbReference>
<feature type="binding site" evidence="18">
    <location>
        <position position="234"/>
    </location>
    <ligand>
        <name>UDP-N-acetyl-alpha-D-glucosamine</name>
        <dbReference type="ChEBI" id="CHEBI:57705"/>
    </ligand>
</feature>
<dbReference type="EC" id="2.3.1.157" evidence="18"/>
<dbReference type="SUPFAM" id="SSF51161">
    <property type="entry name" value="Trimeric LpxA-like enzymes"/>
    <property type="match status" value="1"/>
</dbReference>
<evidence type="ECO:0000256" key="8">
    <source>
        <dbReference type="ARBA" id="ARBA00022737"/>
    </source>
</evidence>
<evidence type="ECO:0000256" key="13">
    <source>
        <dbReference type="ARBA" id="ARBA00023315"/>
    </source>
</evidence>
<reference evidence="22" key="1">
    <citation type="journal article" date="2019" name="Int. J. Syst. Evol. Microbiol.">
        <title>The Global Catalogue of Microorganisms (GCM) 10K type strain sequencing project: providing services to taxonomists for standard genome sequencing and annotation.</title>
        <authorList>
            <consortium name="The Broad Institute Genomics Platform"/>
            <consortium name="The Broad Institute Genome Sequencing Center for Infectious Disease"/>
            <person name="Wu L."/>
            <person name="Ma J."/>
        </authorList>
    </citation>
    <scope>NUCLEOTIDE SEQUENCE [LARGE SCALE GENOMIC DNA]</scope>
    <source>
        <strain evidence="22">JCM 18961</strain>
    </source>
</reference>
<feature type="binding site" evidence="18">
    <location>
        <begin position="107"/>
        <end position="109"/>
    </location>
    <ligand>
        <name>UDP-N-acetyl-alpha-D-glucosamine</name>
        <dbReference type="ChEBI" id="CHEBI:57705"/>
    </ligand>
</feature>
<organism evidence="21 22">
    <name type="scientific">Pedococcus ginsenosidimutans</name>
    <dbReference type="NCBI Taxonomy" id="490570"/>
    <lineage>
        <taxon>Bacteria</taxon>
        <taxon>Bacillati</taxon>
        <taxon>Actinomycetota</taxon>
        <taxon>Actinomycetes</taxon>
        <taxon>Micrococcales</taxon>
        <taxon>Intrasporangiaceae</taxon>
        <taxon>Pedococcus</taxon>
    </lineage>
</organism>
<evidence type="ECO:0000256" key="6">
    <source>
        <dbReference type="ARBA" id="ARBA00022695"/>
    </source>
</evidence>